<dbReference type="InterPro" id="IPR003439">
    <property type="entry name" value="ABC_transporter-like_ATP-bd"/>
</dbReference>
<dbReference type="GO" id="GO:0005524">
    <property type="term" value="F:ATP binding"/>
    <property type="evidence" value="ECO:0007669"/>
    <property type="project" value="UniProtKB-KW"/>
</dbReference>
<gene>
    <name evidence="8" type="ORF">SAMN02745130_01503</name>
</gene>
<dbReference type="Proteomes" id="UP000190460">
    <property type="component" value="Unassembled WGS sequence"/>
</dbReference>
<dbReference type="CDD" id="cd03214">
    <property type="entry name" value="ABC_Iron-Siderophores_B12_Hemin"/>
    <property type="match status" value="1"/>
</dbReference>
<dbReference type="SUPFAM" id="SSF52540">
    <property type="entry name" value="P-loop containing nucleoside triphosphate hydrolases"/>
    <property type="match status" value="1"/>
</dbReference>
<dbReference type="OrthoDB" id="6461291at2"/>
<comment type="similarity">
    <text evidence="1">Belongs to the ABC transporter superfamily.</text>
</comment>
<dbReference type="PROSITE" id="PS50893">
    <property type="entry name" value="ABC_TRANSPORTER_2"/>
    <property type="match status" value="1"/>
</dbReference>
<proteinExistence type="inferred from homology"/>
<dbReference type="InterPro" id="IPR003593">
    <property type="entry name" value="AAA+_ATPase"/>
</dbReference>
<comment type="function">
    <text evidence="6">Part of the ABC transporter complex HmuTUV involved in hemin import. Responsible for energy coupling to the transport system.</text>
</comment>
<evidence type="ECO:0000256" key="6">
    <source>
        <dbReference type="ARBA" id="ARBA00037066"/>
    </source>
</evidence>
<dbReference type="Pfam" id="PF00005">
    <property type="entry name" value="ABC_tran"/>
    <property type="match status" value="1"/>
</dbReference>
<dbReference type="InterPro" id="IPR017871">
    <property type="entry name" value="ABC_transporter-like_CS"/>
</dbReference>
<organism evidence="8 9">
    <name type="scientific">Thiothrix eikelboomii</name>
    <dbReference type="NCBI Taxonomy" id="92487"/>
    <lineage>
        <taxon>Bacteria</taxon>
        <taxon>Pseudomonadati</taxon>
        <taxon>Pseudomonadota</taxon>
        <taxon>Gammaproteobacteria</taxon>
        <taxon>Thiotrichales</taxon>
        <taxon>Thiotrichaceae</taxon>
        <taxon>Thiothrix</taxon>
    </lineage>
</organism>
<evidence type="ECO:0000256" key="1">
    <source>
        <dbReference type="ARBA" id="ARBA00005417"/>
    </source>
</evidence>
<keyword evidence="2" id="KW-0813">Transport</keyword>
<keyword evidence="9" id="KW-1185">Reference proteome</keyword>
<dbReference type="FunFam" id="3.40.50.300:FF:000134">
    <property type="entry name" value="Iron-enterobactin ABC transporter ATP-binding protein"/>
    <property type="match status" value="1"/>
</dbReference>
<keyword evidence="3" id="KW-0547">Nucleotide-binding</keyword>
<sequence>MSLLEATAVSFKRQQQTLLQAVDLELQAGELVGLIGPNGAGKSTLLKILAGLQTPNSGSVKFQNQALTQLPAKIRSQKLAWLAQGGTIHWPLSVERLVALGRLPHLAAWQSISPSDQAAIEQALQQTGIAHLRTRDATTLSGGERTRVLLARALAAEPIVLLADEPIAALDPGYQLQTLELLRAFSQEKRACIVVLHELSLAARYCDRLYLLDKGCVVDTGSVTKVLSIENLKTVYHIECEIGCNKIPWIIPRRYLYN</sequence>
<dbReference type="Gene3D" id="3.40.50.300">
    <property type="entry name" value="P-loop containing nucleotide triphosphate hydrolases"/>
    <property type="match status" value="1"/>
</dbReference>
<keyword evidence="4 8" id="KW-0067">ATP-binding</keyword>
<evidence type="ECO:0000256" key="3">
    <source>
        <dbReference type="ARBA" id="ARBA00022741"/>
    </source>
</evidence>
<dbReference type="AlphaFoldDB" id="A0A1T4WDB2"/>
<feature type="domain" description="ABC transporter" evidence="7">
    <location>
        <begin position="4"/>
        <end position="239"/>
    </location>
</feature>
<evidence type="ECO:0000256" key="4">
    <source>
        <dbReference type="ARBA" id="ARBA00022840"/>
    </source>
</evidence>
<evidence type="ECO:0000259" key="7">
    <source>
        <dbReference type="PROSITE" id="PS50893"/>
    </source>
</evidence>
<evidence type="ECO:0000313" key="8">
    <source>
        <dbReference type="EMBL" id="SKA75306.1"/>
    </source>
</evidence>
<dbReference type="InterPro" id="IPR027417">
    <property type="entry name" value="P-loop_NTPase"/>
</dbReference>
<accession>A0A1T4WDB2</accession>
<dbReference type="GO" id="GO:0016887">
    <property type="term" value="F:ATP hydrolysis activity"/>
    <property type="evidence" value="ECO:0007669"/>
    <property type="project" value="InterPro"/>
</dbReference>
<dbReference type="PROSITE" id="PS00211">
    <property type="entry name" value="ABC_TRANSPORTER_1"/>
    <property type="match status" value="1"/>
</dbReference>
<dbReference type="EMBL" id="FUYB01000005">
    <property type="protein sequence ID" value="SKA75306.1"/>
    <property type="molecule type" value="Genomic_DNA"/>
</dbReference>
<protein>
    <submittedName>
        <fullName evidence="8">Iron complex transport system ATP-binding protein</fullName>
    </submittedName>
</protein>
<evidence type="ECO:0000313" key="9">
    <source>
        <dbReference type="Proteomes" id="UP000190460"/>
    </source>
</evidence>
<dbReference type="STRING" id="92487.SAMN02745130_01503"/>
<dbReference type="PANTHER" id="PTHR42794">
    <property type="entry name" value="HEMIN IMPORT ATP-BINDING PROTEIN HMUV"/>
    <property type="match status" value="1"/>
</dbReference>
<name>A0A1T4WDB2_9GAMM</name>
<reference evidence="8 9" key="1">
    <citation type="submission" date="2017-02" db="EMBL/GenBank/DDBJ databases">
        <authorList>
            <person name="Peterson S.W."/>
        </authorList>
    </citation>
    <scope>NUCLEOTIDE SEQUENCE [LARGE SCALE GENOMIC DNA]</scope>
    <source>
        <strain evidence="8 9">ATCC 49788</strain>
    </source>
</reference>
<dbReference type="PANTHER" id="PTHR42794:SF1">
    <property type="entry name" value="HEMIN IMPORT ATP-BINDING PROTEIN HMUV"/>
    <property type="match status" value="1"/>
</dbReference>
<dbReference type="RefSeq" id="WP_078921976.1">
    <property type="nucleotide sequence ID" value="NZ_FUYB01000005.1"/>
</dbReference>
<keyword evidence="5" id="KW-1278">Translocase</keyword>
<evidence type="ECO:0000256" key="2">
    <source>
        <dbReference type="ARBA" id="ARBA00022448"/>
    </source>
</evidence>
<dbReference type="SMART" id="SM00382">
    <property type="entry name" value="AAA"/>
    <property type="match status" value="1"/>
</dbReference>
<evidence type="ECO:0000256" key="5">
    <source>
        <dbReference type="ARBA" id="ARBA00022967"/>
    </source>
</evidence>